<sequence length="490" mass="56776">MQEIQQILKVIVTSSSKGYLSNYLLKGKSLESNFIGGIIHNEFNSDGEAALKLYGTDQSDVRYKMLKYRVKKKLYNSLLTIEINNNDLAFQKEVECTRLLNIARILLRQAEHQLAIGLCSKVISIAKEYEFNEHLLSAYEIEIAALTNQTSLKVFTEKRKQYLEKLIVVNLEKEANGLHQLAKAHLRGTVKVRKTLVKELPAIINRLKQIVTEANTFETFLSLYVTSILYYELIGNFSEIIKITEDAVNNLNKGKTNAARFDIKYNAYILIYAHLRTKEYAKGLVFANDFYNLFKPTTRNWFAYMENYFLLAVHAKQYELASVLLHRVRSNTSYGIIKNNAKERWQLFTAYLFFIAPSSPVLEGFNYQKFITSVTEYSKDKQGFNVAILILQFMYYLKKGDTEGLLYKIESLKKYILTHLKDTFSLRSKLFLKLLMLTVTEDYDAQSCRVKGAKYYQKLIETPTPGDAYAEIEIVPYEHLWELILETMPK</sequence>
<protein>
    <submittedName>
        <fullName evidence="1">Uncharacterized protein</fullName>
    </submittedName>
</protein>
<dbReference type="RefSeq" id="WP_162346051.1">
    <property type="nucleotide sequence ID" value="NZ_JAAEAA010000009.1"/>
</dbReference>
<evidence type="ECO:0000313" key="2">
    <source>
        <dbReference type="Proteomes" id="UP000478546"/>
    </source>
</evidence>
<keyword evidence="2" id="KW-1185">Reference proteome</keyword>
<dbReference type="Proteomes" id="UP000478546">
    <property type="component" value="Unassembled WGS sequence"/>
</dbReference>
<accession>A0A6B2H124</accession>
<gene>
    <name evidence="1" type="ORF">GWO68_08700</name>
</gene>
<comment type="caution">
    <text evidence="1">The sequence shown here is derived from an EMBL/GenBank/DDBJ whole genome shotgun (WGS) entry which is preliminary data.</text>
</comment>
<reference evidence="1 2" key="1">
    <citation type="submission" date="2020-01" db="EMBL/GenBank/DDBJ databases">
        <authorList>
            <person name="Kim M.K."/>
        </authorList>
    </citation>
    <scope>NUCLEOTIDE SEQUENCE [LARGE SCALE GENOMIC DNA]</scope>
    <source>
        <strain evidence="1 2">BT213</strain>
    </source>
</reference>
<name>A0A6B2H124_9BACT</name>
<evidence type="ECO:0000313" key="1">
    <source>
        <dbReference type="EMBL" id="NDK55993.1"/>
    </source>
</evidence>
<dbReference type="EMBL" id="JAAEAA010000009">
    <property type="protein sequence ID" value="NDK55993.1"/>
    <property type="molecule type" value="Genomic_DNA"/>
</dbReference>
<proteinExistence type="predicted"/>
<dbReference type="AlphaFoldDB" id="A0A6B2H124"/>
<organism evidence="1 2">
    <name type="scientific">Pontibacter fetidus</name>
    <dbReference type="NCBI Taxonomy" id="2700082"/>
    <lineage>
        <taxon>Bacteria</taxon>
        <taxon>Pseudomonadati</taxon>
        <taxon>Bacteroidota</taxon>
        <taxon>Cytophagia</taxon>
        <taxon>Cytophagales</taxon>
        <taxon>Hymenobacteraceae</taxon>
        <taxon>Pontibacter</taxon>
    </lineage>
</organism>